<dbReference type="RefSeq" id="WP_379598449.1">
    <property type="nucleotide sequence ID" value="NZ_JBHRTN010000018.1"/>
</dbReference>
<evidence type="ECO:0000256" key="5">
    <source>
        <dbReference type="ARBA" id="ARBA00023163"/>
    </source>
</evidence>
<keyword evidence="5 6" id="KW-0804">Transcription</keyword>
<dbReference type="InterPro" id="IPR036388">
    <property type="entry name" value="WH-like_DNA-bd_sf"/>
</dbReference>
<dbReference type="InterPro" id="IPR000838">
    <property type="entry name" value="RNA_pol_sigma70_ECF_CS"/>
</dbReference>
<evidence type="ECO:0000259" key="8">
    <source>
        <dbReference type="Pfam" id="PF04542"/>
    </source>
</evidence>
<dbReference type="InterPro" id="IPR013324">
    <property type="entry name" value="RNA_pol_sigma_r3/r4-like"/>
</dbReference>
<evidence type="ECO:0000256" key="4">
    <source>
        <dbReference type="ARBA" id="ARBA00023125"/>
    </source>
</evidence>
<keyword evidence="3 6" id="KW-0731">Sigma factor</keyword>
<sequence>MEEKAAPLRMLRMGLGWKRFDVTAHLGVLQRYAWALTRHAADAEDLVQTALLRAYDRRAGFQPGQDLAAWLLAILHNAFIDGWRSRASEQARIAALGTLAVEHAGPAQEHALELGRIHRAYLSLPEDQRAAFHLVALEGLSYGQAAEILNVPAGTVMSRVSRVRAGLRHAEQPVPADHRPSLRIVGASHDPDR</sequence>
<evidence type="ECO:0000256" key="2">
    <source>
        <dbReference type="ARBA" id="ARBA00023015"/>
    </source>
</evidence>
<dbReference type="Gene3D" id="1.10.1740.10">
    <property type="match status" value="1"/>
</dbReference>
<dbReference type="InterPro" id="IPR039425">
    <property type="entry name" value="RNA_pol_sigma-70-like"/>
</dbReference>
<dbReference type="PANTHER" id="PTHR43133:SF25">
    <property type="entry name" value="RNA POLYMERASE SIGMA FACTOR RFAY-RELATED"/>
    <property type="match status" value="1"/>
</dbReference>
<dbReference type="EMBL" id="JBHRTN010000018">
    <property type="protein sequence ID" value="MFC3126855.1"/>
    <property type="molecule type" value="Genomic_DNA"/>
</dbReference>
<evidence type="ECO:0000259" key="9">
    <source>
        <dbReference type="Pfam" id="PF08281"/>
    </source>
</evidence>
<name>A0ABV7G302_9PROT</name>
<dbReference type="InterPro" id="IPR013249">
    <property type="entry name" value="RNA_pol_sigma70_r4_t2"/>
</dbReference>
<dbReference type="SUPFAM" id="SSF88946">
    <property type="entry name" value="Sigma2 domain of RNA polymerase sigma factors"/>
    <property type="match status" value="1"/>
</dbReference>
<accession>A0ABV7G302</accession>
<dbReference type="NCBIfam" id="TIGR02937">
    <property type="entry name" value="sigma70-ECF"/>
    <property type="match status" value="1"/>
</dbReference>
<dbReference type="Pfam" id="PF04542">
    <property type="entry name" value="Sigma70_r2"/>
    <property type="match status" value="1"/>
</dbReference>
<dbReference type="InterPro" id="IPR014284">
    <property type="entry name" value="RNA_pol_sigma-70_dom"/>
</dbReference>
<gene>
    <name evidence="10" type="ORF">ACFOD4_17455</name>
</gene>
<comment type="similarity">
    <text evidence="1 6">Belongs to the sigma-70 factor family. ECF subfamily.</text>
</comment>
<evidence type="ECO:0000256" key="3">
    <source>
        <dbReference type="ARBA" id="ARBA00023082"/>
    </source>
</evidence>
<evidence type="ECO:0000313" key="11">
    <source>
        <dbReference type="Proteomes" id="UP001595593"/>
    </source>
</evidence>
<keyword evidence="11" id="KW-1185">Reference proteome</keyword>
<dbReference type="NCBIfam" id="NF009164">
    <property type="entry name" value="PRK12511.1"/>
    <property type="match status" value="1"/>
</dbReference>
<feature type="region of interest" description="Disordered" evidence="7">
    <location>
        <begin position="171"/>
        <end position="193"/>
    </location>
</feature>
<dbReference type="InterPro" id="IPR007627">
    <property type="entry name" value="RNA_pol_sigma70_r2"/>
</dbReference>
<feature type="domain" description="RNA polymerase sigma-70 region 2" evidence="8">
    <location>
        <begin position="22"/>
        <end position="87"/>
    </location>
</feature>
<dbReference type="Pfam" id="PF08281">
    <property type="entry name" value="Sigma70_r4_2"/>
    <property type="match status" value="1"/>
</dbReference>
<dbReference type="InterPro" id="IPR013325">
    <property type="entry name" value="RNA_pol_sigma_r2"/>
</dbReference>
<evidence type="ECO:0000256" key="6">
    <source>
        <dbReference type="RuleBase" id="RU000716"/>
    </source>
</evidence>
<feature type="compositionally biased region" description="Basic and acidic residues" evidence="7">
    <location>
        <begin position="171"/>
        <end position="180"/>
    </location>
</feature>
<dbReference type="PANTHER" id="PTHR43133">
    <property type="entry name" value="RNA POLYMERASE ECF-TYPE SIGMA FACTO"/>
    <property type="match status" value="1"/>
</dbReference>
<dbReference type="SUPFAM" id="SSF88659">
    <property type="entry name" value="Sigma3 and sigma4 domains of RNA polymerase sigma factors"/>
    <property type="match status" value="1"/>
</dbReference>
<organism evidence="10 11">
    <name type="scientific">Teichococcus globiformis</name>
    <dbReference type="NCBI Taxonomy" id="2307229"/>
    <lineage>
        <taxon>Bacteria</taxon>
        <taxon>Pseudomonadati</taxon>
        <taxon>Pseudomonadota</taxon>
        <taxon>Alphaproteobacteria</taxon>
        <taxon>Acetobacterales</taxon>
        <taxon>Roseomonadaceae</taxon>
        <taxon>Roseomonas</taxon>
    </lineage>
</organism>
<evidence type="ECO:0000256" key="1">
    <source>
        <dbReference type="ARBA" id="ARBA00010641"/>
    </source>
</evidence>
<evidence type="ECO:0000256" key="7">
    <source>
        <dbReference type="SAM" id="MobiDB-lite"/>
    </source>
</evidence>
<dbReference type="Gene3D" id="1.10.10.10">
    <property type="entry name" value="Winged helix-like DNA-binding domain superfamily/Winged helix DNA-binding domain"/>
    <property type="match status" value="1"/>
</dbReference>
<protein>
    <recommendedName>
        <fullName evidence="6">RNA polymerase sigma factor</fullName>
    </recommendedName>
</protein>
<comment type="caution">
    <text evidence="10">The sequence shown here is derived from an EMBL/GenBank/DDBJ whole genome shotgun (WGS) entry which is preliminary data.</text>
</comment>
<evidence type="ECO:0000313" key="10">
    <source>
        <dbReference type="EMBL" id="MFC3126855.1"/>
    </source>
</evidence>
<dbReference type="Proteomes" id="UP001595593">
    <property type="component" value="Unassembled WGS sequence"/>
</dbReference>
<keyword evidence="4 6" id="KW-0238">DNA-binding</keyword>
<dbReference type="PROSITE" id="PS01063">
    <property type="entry name" value="SIGMA70_ECF"/>
    <property type="match status" value="1"/>
</dbReference>
<reference evidence="11" key="1">
    <citation type="journal article" date="2019" name="Int. J. Syst. Evol. Microbiol.">
        <title>The Global Catalogue of Microorganisms (GCM) 10K type strain sequencing project: providing services to taxonomists for standard genome sequencing and annotation.</title>
        <authorList>
            <consortium name="The Broad Institute Genomics Platform"/>
            <consortium name="The Broad Institute Genome Sequencing Center for Infectious Disease"/>
            <person name="Wu L."/>
            <person name="Ma J."/>
        </authorList>
    </citation>
    <scope>NUCLEOTIDE SEQUENCE [LARGE SCALE GENOMIC DNA]</scope>
    <source>
        <strain evidence="11">KCTC 52094</strain>
    </source>
</reference>
<keyword evidence="2 6" id="KW-0805">Transcription regulation</keyword>
<proteinExistence type="inferred from homology"/>
<dbReference type="CDD" id="cd06171">
    <property type="entry name" value="Sigma70_r4"/>
    <property type="match status" value="1"/>
</dbReference>
<feature type="domain" description="RNA polymerase sigma factor 70 region 4 type 2" evidence="9">
    <location>
        <begin position="116"/>
        <end position="165"/>
    </location>
</feature>